<dbReference type="SUPFAM" id="SSF88659">
    <property type="entry name" value="Sigma3 and sigma4 domains of RNA polymerase sigma factors"/>
    <property type="match status" value="1"/>
</dbReference>
<sequence length="200" mass="23573">MLKKNSDTISPEFLLFKAGNEKVFDKIFRINYNKVTGFCNQFIFDLDKSKSITQEAFLKLWLNRDKVQTENGIYSFLYTAAKTECLNYLRHKKIEKKYLQKSIEEKEYLLTHDIIKSFNFDEIHFTELEKAIQKAIEELPDRCREVFLKSRSEGKKNREIAEELGIAVKSVETNMTRALKILRKRLAEFLTVLIVLILGF</sequence>
<dbReference type="STRING" id="1484053.SAMN05444274_109100"/>
<evidence type="ECO:0000313" key="7">
    <source>
        <dbReference type="EMBL" id="SHF80557.1"/>
    </source>
</evidence>
<dbReference type="GO" id="GO:0006352">
    <property type="term" value="P:DNA-templated transcription initiation"/>
    <property type="evidence" value="ECO:0007669"/>
    <property type="project" value="InterPro"/>
</dbReference>
<evidence type="ECO:0000259" key="6">
    <source>
        <dbReference type="Pfam" id="PF08281"/>
    </source>
</evidence>
<evidence type="ECO:0000256" key="3">
    <source>
        <dbReference type="ARBA" id="ARBA00023082"/>
    </source>
</evidence>
<dbReference type="Pfam" id="PF08281">
    <property type="entry name" value="Sigma70_r4_2"/>
    <property type="match status" value="1"/>
</dbReference>
<dbReference type="InterPro" id="IPR014284">
    <property type="entry name" value="RNA_pol_sigma-70_dom"/>
</dbReference>
<dbReference type="RefSeq" id="WP_175550032.1">
    <property type="nucleotide sequence ID" value="NZ_FQUM01000009.1"/>
</dbReference>
<evidence type="ECO:0000256" key="4">
    <source>
        <dbReference type="ARBA" id="ARBA00023163"/>
    </source>
</evidence>
<dbReference type="InterPro" id="IPR013249">
    <property type="entry name" value="RNA_pol_sigma70_r4_t2"/>
</dbReference>
<dbReference type="AlphaFoldDB" id="A0A1M5EMX7"/>
<dbReference type="PANTHER" id="PTHR43133">
    <property type="entry name" value="RNA POLYMERASE ECF-TYPE SIGMA FACTO"/>
    <property type="match status" value="1"/>
</dbReference>
<dbReference type="InterPro" id="IPR036388">
    <property type="entry name" value="WH-like_DNA-bd_sf"/>
</dbReference>
<dbReference type="PANTHER" id="PTHR43133:SF46">
    <property type="entry name" value="RNA POLYMERASE SIGMA-70 FACTOR ECF SUBFAMILY"/>
    <property type="match status" value="1"/>
</dbReference>
<organism evidence="7 8">
    <name type="scientific">Mariniphaga anaerophila</name>
    <dbReference type="NCBI Taxonomy" id="1484053"/>
    <lineage>
        <taxon>Bacteria</taxon>
        <taxon>Pseudomonadati</taxon>
        <taxon>Bacteroidota</taxon>
        <taxon>Bacteroidia</taxon>
        <taxon>Marinilabiliales</taxon>
        <taxon>Prolixibacteraceae</taxon>
        <taxon>Mariniphaga</taxon>
    </lineage>
</organism>
<protein>
    <submittedName>
        <fullName evidence="7">RNA polymerase sigma-70 factor, ECF subfamily</fullName>
    </submittedName>
</protein>
<dbReference type="InterPro" id="IPR014327">
    <property type="entry name" value="RNA_pol_sigma70_bacteroid"/>
</dbReference>
<dbReference type="InterPro" id="IPR013324">
    <property type="entry name" value="RNA_pol_sigma_r3/r4-like"/>
</dbReference>
<evidence type="ECO:0000313" key="8">
    <source>
        <dbReference type="Proteomes" id="UP000184164"/>
    </source>
</evidence>
<reference evidence="7 8" key="1">
    <citation type="submission" date="2016-11" db="EMBL/GenBank/DDBJ databases">
        <authorList>
            <person name="Jaros S."/>
            <person name="Januszkiewicz K."/>
            <person name="Wedrychowicz H."/>
        </authorList>
    </citation>
    <scope>NUCLEOTIDE SEQUENCE [LARGE SCALE GENOMIC DNA]</scope>
    <source>
        <strain evidence="7 8">DSM 26910</strain>
    </source>
</reference>
<dbReference type="InterPro" id="IPR013325">
    <property type="entry name" value="RNA_pol_sigma_r2"/>
</dbReference>
<dbReference type="InterPro" id="IPR039425">
    <property type="entry name" value="RNA_pol_sigma-70-like"/>
</dbReference>
<dbReference type="GO" id="GO:0016987">
    <property type="term" value="F:sigma factor activity"/>
    <property type="evidence" value="ECO:0007669"/>
    <property type="project" value="UniProtKB-KW"/>
</dbReference>
<dbReference type="SUPFAM" id="SSF88946">
    <property type="entry name" value="Sigma2 domain of RNA polymerase sigma factors"/>
    <property type="match status" value="1"/>
</dbReference>
<comment type="similarity">
    <text evidence="1">Belongs to the sigma-70 factor family. ECF subfamily.</text>
</comment>
<evidence type="ECO:0000256" key="1">
    <source>
        <dbReference type="ARBA" id="ARBA00010641"/>
    </source>
</evidence>
<dbReference type="CDD" id="cd06171">
    <property type="entry name" value="Sigma70_r4"/>
    <property type="match status" value="1"/>
</dbReference>
<proteinExistence type="inferred from homology"/>
<dbReference type="EMBL" id="FQUM01000009">
    <property type="protein sequence ID" value="SHF80557.1"/>
    <property type="molecule type" value="Genomic_DNA"/>
</dbReference>
<evidence type="ECO:0000256" key="2">
    <source>
        <dbReference type="ARBA" id="ARBA00023015"/>
    </source>
</evidence>
<dbReference type="Gene3D" id="1.10.10.10">
    <property type="entry name" value="Winged helix-like DNA-binding domain superfamily/Winged helix DNA-binding domain"/>
    <property type="match status" value="1"/>
</dbReference>
<dbReference type="NCBIfam" id="TIGR02985">
    <property type="entry name" value="Sig70_bacteroi1"/>
    <property type="match status" value="1"/>
</dbReference>
<gene>
    <name evidence="7" type="ORF">SAMN05444274_109100</name>
</gene>
<feature type="domain" description="RNA polymerase sigma-70 region 2" evidence="5">
    <location>
        <begin position="28"/>
        <end position="93"/>
    </location>
</feature>
<dbReference type="InterPro" id="IPR007627">
    <property type="entry name" value="RNA_pol_sigma70_r2"/>
</dbReference>
<keyword evidence="4" id="KW-0804">Transcription</keyword>
<accession>A0A1M5EMX7</accession>
<feature type="domain" description="RNA polymerase sigma factor 70 region 4 type 2" evidence="6">
    <location>
        <begin position="131"/>
        <end position="181"/>
    </location>
</feature>
<dbReference type="Proteomes" id="UP000184164">
    <property type="component" value="Unassembled WGS sequence"/>
</dbReference>
<keyword evidence="8" id="KW-1185">Reference proteome</keyword>
<evidence type="ECO:0000259" key="5">
    <source>
        <dbReference type="Pfam" id="PF04542"/>
    </source>
</evidence>
<dbReference type="GO" id="GO:0003677">
    <property type="term" value="F:DNA binding"/>
    <property type="evidence" value="ECO:0007669"/>
    <property type="project" value="InterPro"/>
</dbReference>
<keyword evidence="2" id="KW-0805">Transcription regulation</keyword>
<keyword evidence="3" id="KW-0731">Sigma factor</keyword>
<dbReference type="Pfam" id="PF04542">
    <property type="entry name" value="Sigma70_r2"/>
    <property type="match status" value="1"/>
</dbReference>
<dbReference type="Gene3D" id="1.10.1740.10">
    <property type="match status" value="1"/>
</dbReference>
<name>A0A1M5EMX7_9BACT</name>
<dbReference type="NCBIfam" id="TIGR02937">
    <property type="entry name" value="sigma70-ECF"/>
    <property type="match status" value="1"/>
</dbReference>